<comment type="cofactor">
    <cofactor evidence="1">
        <name>Co(2+)</name>
        <dbReference type="ChEBI" id="CHEBI:48828"/>
    </cofactor>
</comment>
<comment type="catalytic activity">
    <reaction evidence="9">
        <text>Hydrolysis of dipeptides, preferentially hydrophobic dipeptides including prolyl amino acids.</text>
        <dbReference type="EC" id="3.4.13.18"/>
    </reaction>
</comment>
<accession>B4SAE1</accession>
<evidence type="ECO:0000256" key="14">
    <source>
        <dbReference type="ARBA" id="ARBA00075285"/>
    </source>
</evidence>
<dbReference type="PIRSF" id="PIRSF016599">
    <property type="entry name" value="Xaa-His_dipept"/>
    <property type="match status" value="1"/>
</dbReference>
<evidence type="ECO:0000256" key="2">
    <source>
        <dbReference type="ARBA" id="ARBA00001947"/>
    </source>
</evidence>
<evidence type="ECO:0000256" key="12">
    <source>
        <dbReference type="ARBA" id="ARBA00061423"/>
    </source>
</evidence>
<evidence type="ECO:0000256" key="7">
    <source>
        <dbReference type="ARBA" id="ARBA00023049"/>
    </source>
</evidence>
<dbReference type="MEROPS" id="M20.012"/>
<dbReference type="InterPro" id="IPR001160">
    <property type="entry name" value="Peptidase_M20C"/>
</dbReference>
<keyword evidence="8" id="KW-0170">Cobalt</keyword>
<comment type="similarity">
    <text evidence="12">Belongs to the peptidase M20C family.</text>
</comment>
<dbReference type="HOGENOM" id="CLU_028526_0_0_10"/>
<evidence type="ECO:0000256" key="5">
    <source>
        <dbReference type="ARBA" id="ARBA00022801"/>
    </source>
</evidence>
<dbReference type="FunFam" id="3.40.630.10:FF:000015">
    <property type="entry name" value="Aminoacyl-histidine dipeptidase PepD"/>
    <property type="match status" value="1"/>
</dbReference>
<evidence type="ECO:0000256" key="17">
    <source>
        <dbReference type="ARBA" id="ARBA00078074"/>
    </source>
</evidence>
<dbReference type="EMBL" id="CP001110">
    <property type="protein sequence ID" value="ACF43827.1"/>
    <property type="molecule type" value="Genomic_DNA"/>
</dbReference>
<feature type="domain" description="Peptidase M20 dimerisation" evidence="18">
    <location>
        <begin position="211"/>
        <end position="290"/>
    </location>
</feature>
<dbReference type="eggNOG" id="COG2195">
    <property type="taxonomic scope" value="Bacteria"/>
</dbReference>
<dbReference type="InterPro" id="IPR011650">
    <property type="entry name" value="Peptidase_M20_dimer"/>
</dbReference>
<dbReference type="KEGG" id="pph:Ppha_1584"/>
<evidence type="ECO:0000256" key="16">
    <source>
        <dbReference type="ARBA" id="ARBA00077688"/>
    </source>
</evidence>
<evidence type="ECO:0000256" key="4">
    <source>
        <dbReference type="ARBA" id="ARBA00022723"/>
    </source>
</evidence>
<reference evidence="19 20" key="1">
    <citation type="submission" date="2008-06" db="EMBL/GenBank/DDBJ databases">
        <title>Complete sequence of Pelodictyon phaeoclathratiforme BU-1.</title>
        <authorList>
            <consortium name="US DOE Joint Genome Institute"/>
            <person name="Lucas S."/>
            <person name="Copeland A."/>
            <person name="Lapidus A."/>
            <person name="Glavina del Rio T."/>
            <person name="Dalin E."/>
            <person name="Tice H."/>
            <person name="Bruce D."/>
            <person name="Goodwin L."/>
            <person name="Pitluck S."/>
            <person name="Schmutz J."/>
            <person name="Larimer F."/>
            <person name="Land M."/>
            <person name="Hauser L."/>
            <person name="Kyrpides N."/>
            <person name="Mikhailova N."/>
            <person name="Liu Z."/>
            <person name="Li T."/>
            <person name="Zhao F."/>
            <person name="Overmann J."/>
            <person name="Bryant D.A."/>
            <person name="Richardson P."/>
        </authorList>
    </citation>
    <scope>NUCLEOTIDE SEQUENCE [LARGE SCALE GENOMIC DNA]</scope>
    <source>
        <strain evidence="20">DSM 5477 / BU-1</strain>
    </source>
</reference>
<evidence type="ECO:0000256" key="6">
    <source>
        <dbReference type="ARBA" id="ARBA00022833"/>
    </source>
</evidence>
<proteinExistence type="inferred from homology"/>
<evidence type="ECO:0000256" key="8">
    <source>
        <dbReference type="ARBA" id="ARBA00023285"/>
    </source>
</evidence>
<keyword evidence="7" id="KW-0482">Metalloprotease</keyword>
<dbReference type="STRING" id="324925.Ppha_1584"/>
<keyword evidence="3" id="KW-0645">Protease</keyword>
<dbReference type="PANTHER" id="PTHR43501:SF1">
    <property type="entry name" value="CYTOSOL NON-SPECIFIC DIPEPTIDASE"/>
    <property type="match status" value="1"/>
</dbReference>
<evidence type="ECO:0000256" key="9">
    <source>
        <dbReference type="ARBA" id="ARBA00036421"/>
    </source>
</evidence>
<dbReference type="EC" id="3.4.13.18" evidence="10"/>
<dbReference type="SUPFAM" id="SSF53187">
    <property type="entry name" value="Zn-dependent exopeptidases"/>
    <property type="match status" value="1"/>
</dbReference>
<dbReference type="PANTHER" id="PTHR43501">
    <property type="entry name" value="CYTOSOL NON-SPECIFIC DIPEPTIDASE"/>
    <property type="match status" value="1"/>
</dbReference>
<dbReference type="FunFam" id="3.40.630.10:FF:000018">
    <property type="entry name" value="Aminoacyl-histidine dipeptidase PepD"/>
    <property type="match status" value="1"/>
</dbReference>
<sequence>MMSNYIRELHPQDLWNNFYRLTRIPRPSGHEEKIRSFIADFGKNLGLETSVDEVGNVIIRKPATAGMEMCKGVILQAHLDMVPQKNSGTLHDFENDPIETIVDGDWVRACGTTLGADNGIGVAAAMAVLEATLLPHGPIEVLFTSDEERGMSGAIGLKPGLLKGEILLNLDSEDDGELCIGCAGGVNGTMSFSFNGEAVPAGYTGFSITVTGLKGGHSGVDIHLGRGNANKIMNRILFEGHARCGLLLASIDGGSLRNAIPRESIATVAVPVAGVESFLDALSVVSGKIKDELSLTEPALCIEAIPAETPEMIIEEPVFVKLLKAVYACPNGVMRMSSEMAGLVETSTNLAIVRSSHAALTIECLLRSSVDSAREELQVMISSLFDLAGARSLFDKGYPGWKPNPDSPILKKMREIYIASFGKVPEIRAVHAGLECGIIGGTYPALDMISFGPTIRYPHSPDEKVNIASVRKFRDFLLEILGKVAIER</sequence>
<dbReference type="AlphaFoldDB" id="B4SAE1"/>
<organism evidence="19 20">
    <name type="scientific">Pelodictyon phaeoclathratiforme (strain DSM 5477 / BU-1)</name>
    <dbReference type="NCBI Taxonomy" id="324925"/>
    <lineage>
        <taxon>Bacteria</taxon>
        <taxon>Pseudomonadati</taxon>
        <taxon>Chlorobiota</taxon>
        <taxon>Chlorobiia</taxon>
        <taxon>Chlorobiales</taxon>
        <taxon>Chlorobiaceae</taxon>
        <taxon>Chlorobium/Pelodictyon group</taxon>
        <taxon>Pelodictyon</taxon>
    </lineage>
</organism>
<evidence type="ECO:0000256" key="13">
    <source>
        <dbReference type="ARBA" id="ARBA00071271"/>
    </source>
</evidence>
<protein>
    <recommendedName>
        <fullName evidence="13">Cytosol non-specific dipeptidase</fullName>
        <ecNumber evidence="10">3.4.13.18</ecNumber>
    </recommendedName>
    <alternativeName>
        <fullName evidence="16">Aminoacyl-histidine dipeptidase</fullName>
    </alternativeName>
    <alternativeName>
        <fullName evidence="15">Beta-alanyl-histidine dipeptidase</fullName>
    </alternativeName>
    <alternativeName>
        <fullName evidence="14">Carnosinase</fullName>
    </alternativeName>
    <alternativeName>
        <fullName evidence="11">Peptidase D</fullName>
    </alternativeName>
    <alternativeName>
        <fullName evidence="17">Xaa-His dipeptidase</fullName>
    </alternativeName>
</protein>
<dbReference type="GO" id="GO:0005829">
    <property type="term" value="C:cytosol"/>
    <property type="evidence" value="ECO:0007669"/>
    <property type="project" value="TreeGrafter"/>
</dbReference>
<evidence type="ECO:0000256" key="10">
    <source>
        <dbReference type="ARBA" id="ARBA00038976"/>
    </source>
</evidence>
<evidence type="ECO:0000256" key="1">
    <source>
        <dbReference type="ARBA" id="ARBA00001941"/>
    </source>
</evidence>
<dbReference type="CDD" id="cd03890">
    <property type="entry name" value="M20_pepD"/>
    <property type="match status" value="1"/>
</dbReference>
<evidence type="ECO:0000259" key="18">
    <source>
        <dbReference type="Pfam" id="PF07687"/>
    </source>
</evidence>
<dbReference type="InterPro" id="IPR002933">
    <property type="entry name" value="Peptidase_M20"/>
</dbReference>
<dbReference type="Gene3D" id="3.40.630.10">
    <property type="entry name" value="Zn peptidases"/>
    <property type="match status" value="2"/>
</dbReference>
<keyword evidence="5" id="KW-0378">Hydrolase</keyword>
<keyword evidence="4" id="KW-0479">Metal-binding</keyword>
<dbReference type="Proteomes" id="UP000002724">
    <property type="component" value="Chromosome"/>
</dbReference>
<dbReference type="PRINTS" id="PR00934">
    <property type="entry name" value="XHISDIPTASE"/>
</dbReference>
<dbReference type="Pfam" id="PF07687">
    <property type="entry name" value="M20_dimer"/>
    <property type="match status" value="1"/>
</dbReference>
<dbReference type="Pfam" id="PF01546">
    <property type="entry name" value="Peptidase_M20"/>
    <property type="match status" value="1"/>
</dbReference>
<dbReference type="GO" id="GO:0070573">
    <property type="term" value="F:metallodipeptidase activity"/>
    <property type="evidence" value="ECO:0007669"/>
    <property type="project" value="TreeGrafter"/>
</dbReference>
<evidence type="ECO:0000313" key="19">
    <source>
        <dbReference type="EMBL" id="ACF43827.1"/>
    </source>
</evidence>
<dbReference type="GO" id="GO:0046872">
    <property type="term" value="F:metal ion binding"/>
    <property type="evidence" value="ECO:0007669"/>
    <property type="project" value="UniProtKB-KW"/>
</dbReference>
<evidence type="ECO:0000313" key="20">
    <source>
        <dbReference type="Proteomes" id="UP000002724"/>
    </source>
</evidence>
<evidence type="ECO:0000256" key="15">
    <source>
        <dbReference type="ARBA" id="ARBA00076004"/>
    </source>
</evidence>
<dbReference type="GO" id="GO:0006508">
    <property type="term" value="P:proteolysis"/>
    <property type="evidence" value="ECO:0007669"/>
    <property type="project" value="UniProtKB-KW"/>
</dbReference>
<name>B4SAE1_PELPB</name>
<gene>
    <name evidence="19" type="ordered locus">Ppha_1584</name>
</gene>
<evidence type="ECO:0000256" key="11">
    <source>
        <dbReference type="ARBA" id="ARBA00044252"/>
    </source>
</evidence>
<comment type="cofactor">
    <cofactor evidence="2">
        <name>Zn(2+)</name>
        <dbReference type="ChEBI" id="CHEBI:29105"/>
    </cofactor>
</comment>
<evidence type="ECO:0000256" key="3">
    <source>
        <dbReference type="ARBA" id="ARBA00022670"/>
    </source>
</evidence>
<keyword evidence="20" id="KW-1185">Reference proteome</keyword>
<dbReference type="NCBIfam" id="TIGR01893">
    <property type="entry name" value="aa-his-dipept"/>
    <property type="match status" value="1"/>
</dbReference>
<keyword evidence="6" id="KW-0862">Zinc</keyword>